<dbReference type="EMBL" id="AAXT01000002">
    <property type="protein sequence ID" value="EDO06824.1"/>
    <property type="molecule type" value="Genomic_DNA"/>
</dbReference>
<protein>
    <submittedName>
        <fullName evidence="1">Uncharacterized protein</fullName>
    </submittedName>
</protein>
<organism evidence="1 2">
    <name type="scientific">Babesia bovis</name>
    <dbReference type="NCBI Taxonomy" id="5865"/>
    <lineage>
        <taxon>Eukaryota</taxon>
        <taxon>Sar</taxon>
        <taxon>Alveolata</taxon>
        <taxon>Apicomplexa</taxon>
        <taxon>Aconoidasida</taxon>
        <taxon>Piroplasmida</taxon>
        <taxon>Babesiidae</taxon>
        <taxon>Babesia</taxon>
    </lineage>
</organism>
<reference evidence="1 2" key="1">
    <citation type="journal article" date="2007" name="PLoS Pathog.">
        <title>Genome sequence of Babesia bovis and comparative analysis of apicomplexan hemoprotozoa.</title>
        <authorList>
            <person name="Brayton K.A."/>
            <person name="Lau A.O.T."/>
            <person name="Herndon D.R."/>
            <person name="Hannick L."/>
            <person name="Kappmeyer L.S."/>
            <person name="Berens S.J."/>
            <person name="Bidwell S.L."/>
            <person name="Brown W.C."/>
            <person name="Crabtree J."/>
            <person name="Fadrosh D."/>
            <person name="Feldblum T."/>
            <person name="Forberger H.A."/>
            <person name="Haas B.J."/>
            <person name="Howell J.M."/>
            <person name="Khouri H."/>
            <person name="Koo H."/>
            <person name="Mann D.J."/>
            <person name="Norimine J."/>
            <person name="Paulsen I.T."/>
            <person name="Radune D."/>
            <person name="Ren Q."/>
            <person name="Smith R.K. Jr."/>
            <person name="Suarez C.E."/>
            <person name="White O."/>
            <person name="Wortman J.R."/>
            <person name="Knowles D.P. Jr."/>
            <person name="McElwain T.F."/>
            <person name="Nene V.M."/>
        </authorList>
    </citation>
    <scope>NUCLEOTIDE SEQUENCE [LARGE SCALE GENOMIC DNA]</scope>
    <source>
        <strain evidence="1">T2Bo</strain>
    </source>
</reference>
<dbReference type="InParanoid" id="A7AQK5"/>
<evidence type="ECO:0000313" key="2">
    <source>
        <dbReference type="Proteomes" id="UP000002173"/>
    </source>
</evidence>
<dbReference type="AlphaFoldDB" id="A7AQK5"/>
<dbReference type="VEuPathDB" id="PiroplasmaDB:BBOV_IV004630"/>
<name>A7AQK5_BABBO</name>
<evidence type="ECO:0000313" key="1">
    <source>
        <dbReference type="EMBL" id="EDO06824.1"/>
    </source>
</evidence>
<proteinExistence type="predicted"/>
<comment type="caution">
    <text evidence="1">The sequence shown here is derived from an EMBL/GenBank/DDBJ whole genome shotgun (WGS) entry which is preliminary data.</text>
</comment>
<reference evidence="2" key="2">
    <citation type="journal article" date="2020" name="Data Brief">
        <title>Transcriptome dataset of Babesia bovis life stages within vertebrate and invertebrate hosts.</title>
        <authorList>
            <person name="Ueti M.W."/>
            <person name="Johnson W.C."/>
            <person name="Kappmeyer L.S."/>
            <person name="Herndon D.R."/>
            <person name="Mousel M.R."/>
            <person name="Reif K.E."/>
            <person name="Taus N.S."/>
            <person name="Ifeonu O.O."/>
            <person name="Silva J.C."/>
            <person name="Suarez C.E."/>
            <person name="Brayton K.A."/>
        </authorList>
    </citation>
    <scope>NUCLEOTIDE SEQUENCE [LARGE SCALE GENOMIC DNA]</scope>
</reference>
<accession>A7AQK5</accession>
<keyword evidence="2" id="KW-1185">Reference proteome</keyword>
<sequence>MLLCDVFRDIRNATLDGEICAYQSIYRPLTMSKWSANQQHLMMGGSVVMTVEWQVKPGLTTLSSDRTPNILYKGAFDNICRRNTQDTMITYLWEPIEIASSRDCQASV</sequence>
<reference evidence="2" key="3">
    <citation type="journal article" date="2021" name="Int. J. Parasitol.">
        <title>Comparative analysis of gene expression between Babesia bovis blood stages and kinetes allowed by improved genome annotation.</title>
        <authorList>
            <person name="Ueti M.W."/>
            <person name="Johnson W.C."/>
            <person name="Kappmeyer L.S."/>
            <person name="Herndon D.R."/>
            <person name="Mousel M.R."/>
            <person name="Reif K.E."/>
            <person name="Taus N.S."/>
            <person name="Ifeonu O.O."/>
            <person name="Silva J.C."/>
            <person name="Suarez C.E."/>
            <person name="Brayton K.A."/>
        </authorList>
    </citation>
    <scope>NUCLEOTIDE SEQUENCE [LARGE SCALE GENOMIC DNA]</scope>
</reference>
<dbReference type="Proteomes" id="UP000002173">
    <property type="component" value="Unassembled WGS sequence"/>
</dbReference>
<gene>
    <name evidence="1" type="ORF">BBOV_IV004630</name>
</gene>